<dbReference type="PANTHER" id="PTHR43667:SF2">
    <property type="entry name" value="FATTY ACID C-METHYL TRANSFERASE"/>
    <property type="match status" value="1"/>
</dbReference>
<gene>
    <name evidence="2" type="ORF">VNI00_009705</name>
</gene>
<dbReference type="SUPFAM" id="SSF53335">
    <property type="entry name" value="S-adenosyl-L-methionine-dependent methyltransferases"/>
    <property type="match status" value="1"/>
</dbReference>
<dbReference type="Gene3D" id="3.40.50.150">
    <property type="entry name" value="Vaccinia Virus protein VP39"/>
    <property type="match status" value="1"/>
</dbReference>
<accession>A0AAW0CP60</accession>
<name>A0AAW0CP60_9AGAR</name>
<comment type="caution">
    <text evidence="2">The sequence shown here is derived from an EMBL/GenBank/DDBJ whole genome shotgun (WGS) entry which is preliminary data.</text>
</comment>
<organism evidence="2 3">
    <name type="scientific">Paramarasmius palmivorus</name>
    <dbReference type="NCBI Taxonomy" id="297713"/>
    <lineage>
        <taxon>Eukaryota</taxon>
        <taxon>Fungi</taxon>
        <taxon>Dikarya</taxon>
        <taxon>Basidiomycota</taxon>
        <taxon>Agaricomycotina</taxon>
        <taxon>Agaricomycetes</taxon>
        <taxon>Agaricomycetidae</taxon>
        <taxon>Agaricales</taxon>
        <taxon>Marasmiineae</taxon>
        <taxon>Marasmiaceae</taxon>
        <taxon>Paramarasmius</taxon>
    </lineage>
</organism>
<dbReference type="InterPro" id="IPR050723">
    <property type="entry name" value="CFA/CMAS"/>
</dbReference>
<protein>
    <recommendedName>
        <fullName evidence="4">Cyclopropane-fatty-acyl-phospholipid synthase</fullName>
    </recommendedName>
</protein>
<evidence type="ECO:0008006" key="4">
    <source>
        <dbReference type="Google" id="ProtNLM"/>
    </source>
</evidence>
<dbReference type="EMBL" id="JAYKXP010000036">
    <property type="protein sequence ID" value="KAK7040799.1"/>
    <property type="molecule type" value="Genomic_DNA"/>
</dbReference>
<feature type="transmembrane region" description="Helical" evidence="1">
    <location>
        <begin position="6"/>
        <end position="29"/>
    </location>
</feature>
<dbReference type="Pfam" id="PF02353">
    <property type="entry name" value="CMAS"/>
    <property type="match status" value="1"/>
</dbReference>
<evidence type="ECO:0000313" key="2">
    <source>
        <dbReference type="EMBL" id="KAK7040799.1"/>
    </source>
</evidence>
<keyword evidence="1" id="KW-0472">Membrane</keyword>
<evidence type="ECO:0000313" key="3">
    <source>
        <dbReference type="Proteomes" id="UP001383192"/>
    </source>
</evidence>
<evidence type="ECO:0000256" key="1">
    <source>
        <dbReference type="SAM" id="Phobius"/>
    </source>
</evidence>
<keyword evidence="3" id="KW-1185">Reference proteome</keyword>
<keyword evidence="1" id="KW-1133">Transmembrane helix</keyword>
<proteinExistence type="predicted"/>
<dbReference type="AlphaFoldDB" id="A0AAW0CP60"/>
<reference evidence="2 3" key="1">
    <citation type="submission" date="2024-01" db="EMBL/GenBank/DDBJ databases">
        <title>A draft genome for a cacao thread blight-causing isolate of Paramarasmius palmivorus.</title>
        <authorList>
            <person name="Baruah I.K."/>
            <person name="Bukari Y."/>
            <person name="Amoako-Attah I."/>
            <person name="Meinhardt L.W."/>
            <person name="Bailey B.A."/>
            <person name="Cohen S.P."/>
        </authorList>
    </citation>
    <scope>NUCLEOTIDE SEQUENCE [LARGE SCALE GENOMIC DNA]</scope>
    <source>
        <strain evidence="2 3">GH-12</strain>
    </source>
</reference>
<dbReference type="PANTHER" id="PTHR43667">
    <property type="entry name" value="CYCLOPROPANE-FATTY-ACYL-PHOSPHOLIPID SYNTHASE"/>
    <property type="match status" value="1"/>
</dbReference>
<dbReference type="InterPro" id="IPR029063">
    <property type="entry name" value="SAM-dependent_MTases_sf"/>
</dbReference>
<dbReference type="CDD" id="cd02440">
    <property type="entry name" value="AdoMet_MTases"/>
    <property type="match status" value="1"/>
</dbReference>
<sequence>MKYSKAYAAITPPVVTLRLFVTTFIWEWFVRFARRQIISALHRGIVRGRLELYDSSLGHVTLGSQDLDVEDKIATMTVTNELFWVRVLLSYDIGFSEAYMAGDFQTPDLKAVLNLYIDNLEHLGALASPFYRILRLLDVISTFFFSHGIAKSIENVAGYNASNDMYKAFLSKEMMYSCPVWGKEEGGVRGDLDGHRRPGDLEAAQARKVTMFLNRARIGPGKRLLEIGSGWGGLAIAAARMGATVDTVTISKEQYVGAKENIANAGLEDKIRVHLLDYRHLPADFEHAFDACVSIEMLEAVGVRNMKKYLKVIDWALKDKDAFVVLSSTTYPEATYTPYQ</sequence>
<keyword evidence="1" id="KW-0812">Transmembrane</keyword>
<dbReference type="Proteomes" id="UP001383192">
    <property type="component" value="Unassembled WGS sequence"/>
</dbReference>